<dbReference type="AlphaFoldDB" id="A0A964TBZ0"/>
<keyword evidence="3" id="KW-1185">Reference proteome</keyword>
<comment type="caution">
    <text evidence="2">The sequence shown here is derived from an EMBL/GenBank/DDBJ whole genome shotgun (WGS) entry which is preliminary data.</text>
</comment>
<feature type="transmembrane region" description="Helical" evidence="1">
    <location>
        <begin position="7"/>
        <end position="28"/>
    </location>
</feature>
<keyword evidence="1" id="KW-1133">Transmembrane helix</keyword>
<gene>
    <name evidence="2" type="ORF">GTQ34_09060</name>
</gene>
<dbReference type="EMBL" id="JAAABI010000002">
    <property type="protein sequence ID" value="NAY92068.1"/>
    <property type="molecule type" value="Genomic_DNA"/>
</dbReference>
<reference evidence="2" key="1">
    <citation type="submission" date="2020-01" db="EMBL/GenBank/DDBJ databases">
        <title>Muricauda ochracea sp. nov., isolated from a tidal flat of Garorim bay in Korea.</title>
        <authorList>
            <person name="Kim D."/>
            <person name="Yoo Y."/>
            <person name="Kim J.-J."/>
        </authorList>
    </citation>
    <scope>NUCLEOTIDE SEQUENCE</scope>
    <source>
        <strain evidence="2">JGD-17</strain>
    </source>
</reference>
<dbReference type="RefSeq" id="WP_166523459.1">
    <property type="nucleotide sequence ID" value="NZ_JAAABI010000002.1"/>
</dbReference>
<protein>
    <recommendedName>
        <fullName evidence="4">DUF1761 domain-containing protein</fullName>
    </recommendedName>
</protein>
<feature type="transmembrane region" description="Helical" evidence="1">
    <location>
        <begin position="79"/>
        <end position="99"/>
    </location>
</feature>
<organism evidence="2 3">
    <name type="scientific">Flagellimonas ochracea</name>
    <dbReference type="NCBI Taxonomy" id="2696472"/>
    <lineage>
        <taxon>Bacteria</taxon>
        <taxon>Pseudomonadati</taxon>
        <taxon>Bacteroidota</taxon>
        <taxon>Flavobacteriia</taxon>
        <taxon>Flavobacteriales</taxon>
        <taxon>Flavobacteriaceae</taxon>
        <taxon>Flagellimonas</taxon>
    </lineage>
</organism>
<sequence>MFSKSNLIATLVAAIVMFFLGYLIWGIATVSFFEEHTIVNTMKEVPNLGLIALGNLVGAFVLSSLYSKWARGHHSVGEGFQFGAWIGVFVGIGMGLIWYATANWMDLTGHVVEAIIDIIYYGIIGSIIALIYQKTATKKD</sequence>
<keyword evidence="1" id="KW-0812">Transmembrane</keyword>
<keyword evidence="1" id="KW-0472">Membrane</keyword>
<evidence type="ECO:0000256" key="1">
    <source>
        <dbReference type="SAM" id="Phobius"/>
    </source>
</evidence>
<evidence type="ECO:0000313" key="2">
    <source>
        <dbReference type="EMBL" id="NAY92068.1"/>
    </source>
</evidence>
<accession>A0A964TBZ0</accession>
<proteinExistence type="predicted"/>
<dbReference type="Proteomes" id="UP000667650">
    <property type="component" value="Unassembled WGS sequence"/>
</dbReference>
<name>A0A964TBZ0_9FLAO</name>
<feature type="transmembrane region" description="Helical" evidence="1">
    <location>
        <begin position="111"/>
        <end position="132"/>
    </location>
</feature>
<evidence type="ECO:0000313" key="3">
    <source>
        <dbReference type="Proteomes" id="UP000667650"/>
    </source>
</evidence>
<evidence type="ECO:0008006" key="4">
    <source>
        <dbReference type="Google" id="ProtNLM"/>
    </source>
</evidence>
<feature type="transmembrane region" description="Helical" evidence="1">
    <location>
        <begin position="48"/>
        <end position="67"/>
    </location>
</feature>